<evidence type="ECO:0008006" key="3">
    <source>
        <dbReference type="Google" id="ProtNLM"/>
    </source>
</evidence>
<dbReference type="EMBL" id="CAKXZT010000163">
    <property type="protein sequence ID" value="CAH2408033.1"/>
    <property type="molecule type" value="Genomic_DNA"/>
</dbReference>
<dbReference type="SUPFAM" id="SSF51445">
    <property type="entry name" value="(Trans)glycosidases"/>
    <property type="match status" value="1"/>
</dbReference>
<keyword evidence="2" id="KW-1185">Reference proteome</keyword>
<evidence type="ECO:0000313" key="2">
    <source>
        <dbReference type="Proteomes" id="UP001153050"/>
    </source>
</evidence>
<dbReference type="InterPro" id="IPR017853">
    <property type="entry name" value="GH"/>
</dbReference>
<proteinExistence type="predicted"/>
<sequence>MYRKMGRKDHWPAKPGETFCHRGSYTAPRTKFEHALNDIRLAIPLVGEVEDSAPRSAAGLPWIKVAGSYFVTEGGEAWTPIGQNDAVSWPELNALFRRADMAGVEDHLRWLKESGVTCLRLMLEYAQVRHRYFEKPQGRFVPAMVQLWDDLFYLCEKQGLRILLTPFDTFWQWLHWRHHPYNRNNGGVLDHPSRFLVCTDTRRAIKARLEFVIRRWSGSGAFFAWDLWNEIHPEQAQGSADGFGAFIHDLSDFVRRLETSLYGRSHPQTVSLFGPELRWRPHMPLPAPIFRHPDLDFASLHLYEEGTIDDPSDTVAPALGMARIVGEALGEILDGRPFLDSEHGPIHSFKDKKITLPEPFDDEYFRHLQWAHLAAGGAGGGMRWPNRTPHVLTPGMRRAQRSLADFLPLIDWASFRRVHLGDKMRVSGPDIAPVACGDDSQAVVWLVRSDTIGRNGMLRAGTAPIPAVLELPGLARGTYRVIAWDTAAGKQTAEWQANSDGWLKLDVPPFSADVALAIRGV</sequence>
<accession>A0ABN8KGX4</accession>
<organism evidence="1 2">
    <name type="scientific">Mesorhizobium escarrei</name>
    <dbReference type="NCBI Taxonomy" id="666018"/>
    <lineage>
        <taxon>Bacteria</taxon>
        <taxon>Pseudomonadati</taxon>
        <taxon>Pseudomonadota</taxon>
        <taxon>Alphaproteobacteria</taxon>
        <taxon>Hyphomicrobiales</taxon>
        <taxon>Phyllobacteriaceae</taxon>
        <taxon>Mesorhizobium</taxon>
    </lineage>
</organism>
<evidence type="ECO:0000313" key="1">
    <source>
        <dbReference type="EMBL" id="CAH2408033.1"/>
    </source>
</evidence>
<gene>
    <name evidence="1" type="ORF">MES5069_650015</name>
</gene>
<comment type="caution">
    <text evidence="1">The sequence shown here is derived from an EMBL/GenBank/DDBJ whole genome shotgun (WGS) entry which is preliminary data.</text>
</comment>
<dbReference type="Gene3D" id="3.20.20.80">
    <property type="entry name" value="Glycosidases"/>
    <property type="match status" value="1"/>
</dbReference>
<dbReference type="Proteomes" id="UP001153050">
    <property type="component" value="Unassembled WGS sequence"/>
</dbReference>
<reference evidence="1 2" key="1">
    <citation type="submission" date="2022-03" db="EMBL/GenBank/DDBJ databases">
        <authorList>
            <person name="Brunel B."/>
        </authorList>
    </citation>
    <scope>NUCLEOTIDE SEQUENCE [LARGE SCALE GENOMIC DNA]</scope>
    <source>
        <strain evidence="1">STM5069sample</strain>
    </source>
</reference>
<name>A0ABN8KGX4_9HYPH</name>
<protein>
    <recommendedName>
        <fullName evidence="3">Glycoside hydrolase family 5 domain-containing protein</fullName>
    </recommendedName>
</protein>